<keyword evidence="11" id="KW-0995">Kinetochore</keyword>
<dbReference type="GO" id="GO:0051010">
    <property type="term" value="F:microtubule plus-end binding"/>
    <property type="evidence" value="ECO:0007669"/>
    <property type="project" value="TreeGrafter"/>
</dbReference>
<evidence type="ECO:0000256" key="7">
    <source>
        <dbReference type="ARBA" id="ARBA00022490"/>
    </source>
</evidence>
<evidence type="ECO:0000256" key="10">
    <source>
        <dbReference type="ARBA" id="ARBA00022776"/>
    </source>
</evidence>
<evidence type="ECO:0000256" key="5">
    <source>
        <dbReference type="ARBA" id="ARBA00020261"/>
    </source>
</evidence>
<dbReference type="InterPro" id="IPR013958">
    <property type="entry name" value="DASH_Dad1"/>
</dbReference>
<evidence type="ECO:0000256" key="11">
    <source>
        <dbReference type="ARBA" id="ARBA00022838"/>
    </source>
</evidence>
<evidence type="ECO:0000313" key="19">
    <source>
        <dbReference type="EMBL" id="KAJ2776389.1"/>
    </source>
</evidence>
<dbReference type="PANTHER" id="PTHR28025:SF1">
    <property type="entry name" value="DASH COMPLEX SUBUNIT DAD1"/>
    <property type="match status" value="1"/>
</dbReference>
<evidence type="ECO:0000256" key="17">
    <source>
        <dbReference type="SAM" id="Coils"/>
    </source>
</evidence>
<feature type="coiled-coil region" evidence="17">
    <location>
        <begin position="26"/>
        <end position="53"/>
    </location>
</feature>
<comment type="subcellular location">
    <subcellularLocation>
        <location evidence="3">Chromosome</location>
        <location evidence="3">Centromere</location>
        <location evidence="3">Kinetochore</location>
    </subcellularLocation>
    <subcellularLocation>
        <location evidence="2">Cytoplasm</location>
        <location evidence="2">Cytoskeleton</location>
        <location evidence="2">Spindle</location>
    </subcellularLocation>
    <subcellularLocation>
        <location evidence="1">Nucleus</location>
    </subcellularLocation>
</comment>
<evidence type="ECO:0000256" key="14">
    <source>
        <dbReference type="ARBA" id="ARBA00023306"/>
    </source>
</evidence>
<feature type="region of interest" description="Disordered" evidence="18">
    <location>
        <begin position="70"/>
        <end position="132"/>
    </location>
</feature>
<keyword evidence="15" id="KW-0137">Centromere</keyword>
<protein>
    <recommendedName>
        <fullName evidence="5">DASH complex subunit DAD1</fullName>
    </recommendedName>
    <alternativeName>
        <fullName evidence="16">Outer kinetochore protein DAD1</fullName>
    </alternativeName>
</protein>
<dbReference type="AlphaFoldDB" id="A0A9W8LEY8"/>
<name>A0A9W8LEY8_9FUNG</name>
<evidence type="ECO:0000256" key="18">
    <source>
        <dbReference type="SAM" id="MobiDB-lite"/>
    </source>
</evidence>
<gene>
    <name evidence="19" type="ORF">H4R18_005697</name>
</gene>
<comment type="similarity">
    <text evidence="4">Belongs to the DASH complex DAD1 family.</text>
</comment>
<dbReference type="Pfam" id="PF08649">
    <property type="entry name" value="DASH_Dad1"/>
    <property type="match status" value="1"/>
</dbReference>
<evidence type="ECO:0000256" key="8">
    <source>
        <dbReference type="ARBA" id="ARBA00022618"/>
    </source>
</evidence>
<keyword evidence="17" id="KW-0175">Coiled coil</keyword>
<dbReference type="EMBL" id="JANBUL010000366">
    <property type="protein sequence ID" value="KAJ2776389.1"/>
    <property type="molecule type" value="Genomic_DNA"/>
</dbReference>
<dbReference type="GO" id="GO:0051301">
    <property type="term" value="P:cell division"/>
    <property type="evidence" value="ECO:0007669"/>
    <property type="project" value="UniProtKB-KW"/>
</dbReference>
<accession>A0A9W8LEY8</accession>
<evidence type="ECO:0000256" key="15">
    <source>
        <dbReference type="ARBA" id="ARBA00023328"/>
    </source>
</evidence>
<comment type="caution">
    <text evidence="19">The sequence shown here is derived from an EMBL/GenBank/DDBJ whole genome shotgun (WGS) entry which is preliminary data.</text>
</comment>
<dbReference type="Proteomes" id="UP001140217">
    <property type="component" value="Unassembled WGS sequence"/>
</dbReference>
<proteinExistence type="inferred from homology"/>
<evidence type="ECO:0000256" key="16">
    <source>
        <dbReference type="ARBA" id="ARBA00030566"/>
    </source>
</evidence>
<keyword evidence="12" id="KW-0206">Cytoskeleton</keyword>
<evidence type="ECO:0000256" key="3">
    <source>
        <dbReference type="ARBA" id="ARBA00004629"/>
    </source>
</evidence>
<evidence type="ECO:0000256" key="2">
    <source>
        <dbReference type="ARBA" id="ARBA00004186"/>
    </source>
</evidence>
<keyword evidence="13" id="KW-0539">Nucleus</keyword>
<dbReference type="GO" id="GO:0044732">
    <property type="term" value="C:mitotic spindle pole body"/>
    <property type="evidence" value="ECO:0007669"/>
    <property type="project" value="TreeGrafter"/>
</dbReference>
<keyword evidence="8" id="KW-0132">Cell division</keyword>
<reference evidence="19" key="1">
    <citation type="submission" date="2022-07" db="EMBL/GenBank/DDBJ databases">
        <title>Phylogenomic reconstructions and comparative analyses of Kickxellomycotina fungi.</title>
        <authorList>
            <person name="Reynolds N.K."/>
            <person name="Stajich J.E."/>
            <person name="Barry K."/>
            <person name="Grigoriev I.V."/>
            <person name="Crous P."/>
            <person name="Smith M.E."/>
        </authorList>
    </citation>
    <scope>NUCLEOTIDE SEQUENCE</scope>
    <source>
        <strain evidence="19">NBRC 105414</strain>
    </source>
</reference>
<keyword evidence="6" id="KW-0158">Chromosome</keyword>
<dbReference type="GO" id="GO:0072686">
    <property type="term" value="C:mitotic spindle"/>
    <property type="evidence" value="ECO:0007669"/>
    <property type="project" value="InterPro"/>
</dbReference>
<evidence type="ECO:0000256" key="12">
    <source>
        <dbReference type="ARBA" id="ARBA00023212"/>
    </source>
</evidence>
<evidence type="ECO:0000313" key="20">
    <source>
        <dbReference type="Proteomes" id="UP001140217"/>
    </source>
</evidence>
<organism evidence="19 20">
    <name type="scientific">Coemansia javaensis</name>
    <dbReference type="NCBI Taxonomy" id="2761396"/>
    <lineage>
        <taxon>Eukaryota</taxon>
        <taxon>Fungi</taxon>
        <taxon>Fungi incertae sedis</taxon>
        <taxon>Zoopagomycota</taxon>
        <taxon>Kickxellomycotina</taxon>
        <taxon>Kickxellomycetes</taxon>
        <taxon>Kickxellales</taxon>
        <taxon>Kickxellaceae</taxon>
        <taxon>Coemansia</taxon>
    </lineage>
</organism>
<dbReference type="OrthoDB" id="5566853at2759"/>
<keyword evidence="20" id="KW-1185">Reference proteome</keyword>
<keyword evidence="10" id="KW-0498">Mitosis</keyword>
<keyword evidence="9" id="KW-0493">Microtubule</keyword>
<keyword evidence="14" id="KW-0131">Cell cycle</keyword>
<evidence type="ECO:0000256" key="9">
    <source>
        <dbReference type="ARBA" id="ARBA00022701"/>
    </source>
</evidence>
<evidence type="ECO:0000256" key="6">
    <source>
        <dbReference type="ARBA" id="ARBA00022454"/>
    </source>
</evidence>
<feature type="compositionally biased region" description="Acidic residues" evidence="18">
    <location>
        <begin position="118"/>
        <end position="132"/>
    </location>
</feature>
<dbReference type="GO" id="GO:0005876">
    <property type="term" value="C:spindle microtubule"/>
    <property type="evidence" value="ECO:0007669"/>
    <property type="project" value="TreeGrafter"/>
</dbReference>
<dbReference type="PANTHER" id="PTHR28025">
    <property type="entry name" value="DASH COMPLEX SUBUNIT DAD1"/>
    <property type="match status" value="1"/>
</dbReference>
<dbReference type="GO" id="GO:0042729">
    <property type="term" value="C:DASH complex"/>
    <property type="evidence" value="ECO:0007669"/>
    <property type="project" value="InterPro"/>
</dbReference>
<evidence type="ECO:0000256" key="1">
    <source>
        <dbReference type="ARBA" id="ARBA00004123"/>
    </source>
</evidence>
<evidence type="ECO:0000256" key="4">
    <source>
        <dbReference type="ARBA" id="ARBA00010146"/>
    </source>
</evidence>
<sequence length="132" mass="13672">MDRTEALAATAHGGRLQFEREKERLIADINQGMDAINRNLVQLNQNLESAIALGAGFGRTAHLWAEFGAIIGPPTEDGGGSAPADDAPMEDDEHDAPGSDAADGDAADASQPARDADAAEGADDTLAMDEDV</sequence>
<evidence type="ECO:0000256" key="13">
    <source>
        <dbReference type="ARBA" id="ARBA00023242"/>
    </source>
</evidence>
<keyword evidence="7" id="KW-0963">Cytoplasm</keyword>